<dbReference type="Pfam" id="PF03184">
    <property type="entry name" value="DDE_1"/>
    <property type="match status" value="1"/>
</dbReference>
<name>A0A3N4ISN4_9PEZI</name>
<evidence type="ECO:0000313" key="3">
    <source>
        <dbReference type="Proteomes" id="UP000276215"/>
    </source>
</evidence>
<dbReference type="Proteomes" id="UP000276215">
    <property type="component" value="Unassembled WGS sequence"/>
</dbReference>
<feature type="domain" description="DDE-1" evidence="1">
    <location>
        <begin position="1"/>
        <end position="85"/>
    </location>
</feature>
<keyword evidence="3" id="KW-1185">Reference proteome</keyword>
<dbReference type="AlphaFoldDB" id="A0A3N4ISN4"/>
<reference evidence="2 3" key="1">
    <citation type="journal article" date="2018" name="Nat. Ecol. Evol.">
        <title>Pezizomycetes genomes reveal the molecular basis of ectomycorrhizal truffle lifestyle.</title>
        <authorList>
            <person name="Murat C."/>
            <person name="Payen T."/>
            <person name="Noel B."/>
            <person name="Kuo A."/>
            <person name="Morin E."/>
            <person name="Chen J."/>
            <person name="Kohler A."/>
            <person name="Krizsan K."/>
            <person name="Balestrini R."/>
            <person name="Da Silva C."/>
            <person name="Montanini B."/>
            <person name="Hainaut M."/>
            <person name="Levati E."/>
            <person name="Barry K.W."/>
            <person name="Belfiori B."/>
            <person name="Cichocki N."/>
            <person name="Clum A."/>
            <person name="Dockter R.B."/>
            <person name="Fauchery L."/>
            <person name="Guy J."/>
            <person name="Iotti M."/>
            <person name="Le Tacon F."/>
            <person name="Lindquist E.A."/>
            <person name="Lipzen A."/>
            <person name="Malagnac F."/>
            <person name="Mello A."/>
            <person name="Molinier V."/>
            <person name="Miyauchi S."/>
            <person name="Poulain J."/>
            <person name="Riccioni C."/>
            <person name="Rubini A."/>
            <person name="Sitrit Y."/>
            <person name="Splivallo R."/>
            <person name="Traeger S."/>
            <person name="Wang M."/>
            <person name="Zifcakova L."/>
            <person name="Wipf D."/>
            <person name="Zambonelli A."/>
            <person name="Paolocci F."/>
            <person name="Nowrousian M."/>
            <person name="Ottonello S."/>
            <person name="Baldrian P."/>
            <person name="Spatafora J.W."/>
            <person name="Henrissat B."/>
            <person name="Nagy L.G."/>
            <person name="Aury J.M."/>
            <person name="Wincker P."/>
            <person name="Grigoriev I.V."/>
            <person name="Bonfante P."/>
            <person name="Martin F.M."/>
        </authorList>
    </citation>
    <scope>NUCLEOTIDE SEQUENCE [LARGE SCALE GENOMIC DNA]</scope>
    <source>
        <strain evidence="2 3">120613-1</strain>
    </source>
</reference>
<dbReference type="STRING" id="1336337.A0A3N4ISN4"/>
<dbReference type="EMBL" id="ML120607">
    <property type="protein sequence ID" value="RPA89182.1"/>
    <property type="molecule type" value="Genomic_DNA"/>
</dbReference>
<proteinExistence type="predicted"/>
<dbReference type="GO" id="GO:0003676">
    <property type="term" value="F:nucleic acid binding"/>
    <property type="evidence" value="ECO:0007669"/>
    <property type="project" value="InterPro"/>
</dbReference>
<organism evidence="2 3">
    <name type="scientific">Choiromyces venosus 120613-1</name>
    <dbReference type="NCBI Taxonomy" id="1336337"/>
    <lineage>
        <taxon>Eukaryota</taxon>
        <taxon>Fungi</taxon>
        <taxon>Dikarya</taxon>
        <taxon>Ascomycota</taxon>
        <taxon>Pezizomycotina</taxon>
        <taxon>Pezizomycetes</taxon>
        <taxon>Pezizales</taxon>
        <taxon>Tuberaceae</taxon>
        <taxon>Choiromyces</taxon>
    </lineage>
</organism>
<gene>
    <name evidence="2" type="ORF">L873DRAFT_1849434</name>
</gene>
<dbReference type="InterPro" id="IPR004875">
    <property type="entry name" value="DDE_SF_endonuclease_dom"/>
</dbReference>
<evidence type="ECO:0000313" key="2">
    <source>
        <dbReference type="EMBL" id="RPA89182.1"/>
    </source>
</evidence>
<evidence type="ECO:0000259" key="1">
    <source>
        <dbReference type="Pfam" id="PF03184"/>
    </source>
</evidence>
<sequence>MNDNLFENYITQHLIPVLGGQPTLFAMDLMGSHKTPAILHLLRSHDITPSPIPGGCTSLLQSLDISVNKPFKEMVRDFTDEKIFELESMEEFERWSVGDRRITTTFCVGDAFYKFHQEKAEIIWRVFRKVGLSLPIDGSADSELDIKGFTGLTIGNWRENFNSEHNMETIGEGEDNNEDIEYVNSIE</sequence>
<dbReference type="OrthoDB" id="5427804at2759"/>
<protein>
    <recommendedName>
        <fullName evidence="1">DDE-1 domain-containing protein</fullName>
    </recommendedName>
</protein>
<accession>A0A3N4ISN4</accession>